<keyword evidence="5" id="KW-0813">Transport</keyword>
<evidence type="ECO:0000256" key="6">
    <source>
        <dbReference type="SAM" id="SignalP"/>
    </source>
</evidence>
<organism evidence="7 8">
    <name type="scientific">Mycena pura</name>
    <dbReference type="NCBI Taxonomy" id="153505"/>
    <lineage>
        <taxon>Eukaryota</taxon>
        <taxon>Fungi</taxon>
        <taxon>Dikarya</taxon>
        <taxon>Basidiomycota</taxon>
        <taxon>Agaricomycotina</taxon>
        <taxon>Agaricomycetes</taxon>
        <taxon>Agaricomycetidae</taxon>
        <taxon>Agaricales</taxon>
        <taxon>Marasmiineae</taxon>
        <taxon>Mycenaceae</taxon>
        <taxon>Mycena</taxon>
    </lineage>
</organism>
<keyword evidence="5" id="KW-0186">Copper</keyword>
<keyword evidence="8" id="KW-1185">Reference proteome</keyword>
<feature type="transmembrane region" description="Helical" evidence="5">
    <location>
        <begin position="77"/>
        <end position="98"/>
    </location>
</feature>
<dbReference type="GO" id="GO:0005375">
    <property type="term" value="F:copper ion transmembrane transporter activity"/>
    <property type="evidence" value="ECO:0007669"/>
    <property type="project" value="UniProtKB-UniRule"/>
</dbReference>
<keyword evidence="2 5" id="KW-0812">Transmembrane</keyword>
<dbReference type="EMBL" id="JARJCW010000068">
    <property type="protein sequence ID" value="KAJ7199385.1"/>
    <property type="molecule type" value="Genomic_DNA"/>
</dbReference>
<comment type="caution">
    <text evidence="7">The sequence shown here is derived from an EMBL/GenBank/DDBJ whole genome shotgun (WGS) entry which is preliminary data.</text>
</comment>
<evidence type="ECO:0000313" key="7">
    <source>
        <dbReference type="EMBL" id="KAJ7199385.1"/>
    </source>
</evidence>
<evidence type="ECO:0000256" key="2">
    <source>
        <dbReference type="ARBA" id="ARBA00022692"/>
    </source>
</evidence>
<protein>
    <recommendedName>
        <fullName evidence="5">Copper transport protein</fullName>
    </recommendedName>
</protein>
<dbReference type="PANTHER" id="PTHR12483:SF27">
    <property type="entry name" value="COPPER TRANSPORT PROTEIN CTR1"/>
    <property type="match status" value="1"/>
</dbReference>
<evidence type="ECO:0000313" key="8">
    <source>
        <dbReference type="Proteomes" id="UP001219525"/>
    </source>
</evidence>
<keyword evidence="4 5" id="KW-0472">Membrane</keyword>
<comment type="subcellular location">
    <subcellularLocation>
        <location evidence="1 5">Membrane</location>
        <topology evidence="1 5">Multi-pass membrane protein</topology>
    </subcellularLocation>
</comment>
<dbReference type="PANTHER" id="PTHR12483">
    <property type="entry name" value="SOLUTE CARRIER FAMILY 31 COPPER TRANSPORTERS"/>
    <property type="match status" value="1"/>
</dbReference>
<sequence length="193" mass="20799">MRTARLPLPALALLIAHALVPMALADTRNLPRAAVNGMDMTMDDGMTLANGTMLPMLHFMLGDTLFFEGWVPQTRGALFGACVGLFLLTLADRALAAMRALAEAQWRRAPKADCDDKDKKKKKGRLQLQAPPFVLAHDAMRGAMHALQALLGFTFMLAVMTFQGAYIITLVGGLGVGEMLFGRYRAAAADGGH</sequence>
<evidence type="ECO:0000256" key="1">
    <source>
        <dbReference type="ARBA" id="ARBA00004141"/>
    </source>
</evidence>
<reference evidence="7" key="1">
    <citation type="submission" date="2023-03" db="EMBL/GenBank/DDBJ databases">
        <title>Massive genome expansion in bonnet fungi (Mycena s.s.) driven by repeated elements and novel gene families across ecological guilds.</title>
        <authorList>
            <consortium name="Lawrence Berkeley National Laboratory"/>
            <person name="Harder C.B."/>
            <person name="Miyauchi S."/>
            <person name="Viragh M."/>
            <person name="Kuo A."/>
            <person name="Thoen E."/>
            <person name="Andreopoulos B."/>
            <person name="Lu D."/>
            <person name="Skrede I."/>
            <person name="Drula E."/>
            <person name="Henrissat B."/>
            <person name="Morin E."/>
            <person name="Kohler A."/>
            <person name="Barry K."/>
            <person name="LaButti K."/>
            <person name="Morin E."/>
            <person name="Salamov A."/>
            <person name="Lipzen A."/>
            <person name="Mereny Z."/>
            <person name="Hegedus B."/>
            <person name="Baldrian P."/>
            <person name="Stursova M."/>
            <person name="Weitz H."/>
            <person name="Taylor A."/>
            <person name="Grigoriev I.V."/>
            <person name="Nagy L.G."/>
            <person name="Martin F."/>
            <person name="Kauserud H."/>
        </authorList>
    </citation>
    <scope>NUCLEOTIDE SEQUENCE</scope>
    <source>
        <strain evidence="7">9144</strain>
    </source>
</reference>
<accession>A0AAD6V451</accession>
<keyword evidence="6" id="KW-0732">Signal</keyword>
<evidence type="ECO:0000256" key="5">
    <source>
        <dbReference type="RuleBase" id="RU367022"/>
    </source>
</evidence>
<feature type="chain" id="PRO_5042041033" description="Copper transport protein" evidence="6">
    <location>
        <begin position="26"/>
        <end position="193"/>
    </location>
</feature>
<dbReference type="AlphaFoldDB" id="A0AAD6V451"/>
<keyword evidence="5" id="KW-0406">Ion transport</keyword>
<proteinExistence type="inferred from homology"/>
<evidence type="ECO:0000256" key="4">
    <source>
        <dbReference type="ARBA" id="ARBA00023136"/>
    </source>
</evidence>
<feature type="signal peptide" evidence="6">
    <location>
        <begin position="1"/>
        <end position="25"/>
    </location>
</feature>
<dbReference type="InterPro" id="IPR007274">
    <property type="entry name" value="Cop_transporter"/>
</dbReference>
<dbReference type="GO" id="GO:0005886">
    <property type="term" value="C:plasma membrane"/>
    <property type="evidence" value="ECO:0007669"/>
    <property type="project" value="TreeGrafter"/>
</dbReference>
<dbReference type="Pfam" id="PF04145">
    <property type="entry name" value="Ctr"/>
    <property type="match status" value="1"/>
</dbReference>
<comment type="similarity">
    <text evidence="5">Belongs to the copper transporter (Ctr) (TC 1.A.56) family. SLC31A subfamily.</text>
</comment>
<dbReference type="Proteomes" id="UP001219525">
    <property type="component" value="Unassembled WGS sequence"/>
</dbReference>
<keyword evidence="5" id="KW-0187">Copper transport</keyword>
<evidence type="ECO:0000256" key="3">
    <source>
        <dbReference type="ARBA" id="ARBA00022989"/>
    </source>
</evidence>
<gene>
    <name evidence="7" type="ORF">GGX14DRAFT_373129</name>
</gene>
<name>A0AAD6V451_9AGAR</name>
<keyword evidence="3 5" id="KW-1133">Transmembrane helix</keyword>
<feature type="transmembrane region" description="Helical" evidence="5">
    <location>
        <begin position="150"/>
        <end position="174"/>
    </location>
</feature>